<dbReference type="Pfam" id="PF00583">
    <property type="entry name" value="Acetyltransf_1"/>
    <property type="match status" value="1"/>
</dbReference>
<keyword evidence="2" id="KW-0012">Acyltransferase</keyword>
<dbReference type="CDD" id="cd04301">
    <property type="entry name" value="NAT_SF"/>
    <property type="match status" value="1"/>
</dbReference>
<sequence>MPAPPTPDPSTPASSTPDSSTTVPSTPAPSTTAPMPSTSPPALRIAPADPAFADWPGLLALVQAAFAVMEGRIDPPSSLARMDAAAMRAKAQAETLLLAHEGGTLVGCLFAAERPGALYIGKLAVRPDRQGAGIGAALMRAAEALARARGLPALELQTRVELTGNHAAFARMGFAQTGATAHPGYDRPTSLSFRKTL</sequence>
<dbReference type="EMBL" id="FOQH01000003">
    <property type="protein sequence ID" value="SFH91581.1"/>
    <property type="molecule type" value="Genomic_DNA"/>
</dbReference>
<evidence type="ECO:0000256" key="3">
    <source>
        <dbReference type="SAM" id="MobiDB-lite"/>
    </source>
</evidence>
<evidence type="ECO:0000313" key="5">
    <source>
        <dbReference type="EMBL" id="SFH91581.1"/>
    </source>
</evidence>
<dbReference type="Proteomes" id="UP000199377">
    <property type="component" value="Unassembled WGS sequence"/>
</dbReference>
<proteinExistence type="predicted"/>
<dbReference type="InterPro" id="IPR000182">
    <property type="entry name" value="GNAT_dom"/>
</dbReference>
<keyword evidence="1 5" id="KW-0808">Transferase</keyword>
<dbReference type="PROSITE" id="PS51186">
    <property type="entry name" value="GNAT"/>
    <property type="match status" value="1"/>
</dbReference>
<feature type="compositionally biased region" description="Low complexity" evidence="3">
    <location>
        <begin position="11"/>
        <end position="42"/>
    </location>
</feature>
<dbReference type="PANTHER" id="PTHR43877">
    <property type="entry name" value="AMINOALKYLPHOSPHONATE N-ACETYLTRANSFERASE-RELATED-RELATED"/>
    <property type="match status" value="1"/>
</dbReference>
<dbReference type="InterPro" id="IPR016181">
    <property type="entry name" value="Acyl_CoA_acyltransferase"/>
</dbReference>
<accession>A0A1I3DYQ8</accession>
<feature type="domain" description="N-acetyltransferase" evidence="4">
    <location>
        <begin position="43"/>
        <end position="197"/>
    </location>
</feature>
<dbReference type="AlphaFoldDB" id="A0A1I3DYQ8"/>
<feature type="region of interest" description="Disordered" evidence="3">
    <location>
        <begin position="1"/>
        <end position="45"/>
    </location>
</feature>
<evidence type="ECO:0000313" key="6">
    <source>
        <dbReference type="Proteomes" id="UP000199377"/>
    </source>
</evidence>
<organism evidence="5 6">
    <name type="scientific">Albimonas pacifica</name>
    <dbReference type="NCBI Taxonomy" id="1114924"/>
    <lineage>
        <taxon>Bacteria</taxon>
        <taxon>Pseudomonadati</taxon>
        <taxon>Pseudomonadota</taxon>
        <taxon>Alphaproteobacteria</taxon>
        <taxon>Rhodobacterales</taxon>
        <taxon>Paracoccaceae</taxon>
        <taxon>Albimonas</taxon>
    </lineage>
</organism>
<dbReference type="GO" id="GO:0016747">
    <property type="term" value="F:acyltransferase activity, transferring groups other than amino-acyl groups"/>
    <property type="evidence" value="ECO:0007669"/>
    <property type="project" value="InterPro"/>
</dbReference>
<keyword evidence="6" id="KW-1185">Reference proteome</keyword>
<dbReference type="SUPFAM" id="SSF55729">
    <property type="entry name" value="Acyl-CoA N-acyltransferases (Nat)"/>
    <property type="match status" value="1"/>
</dbReference>
<protein>
    <submittedName>
        <fullName evidence="5">Acetyltransferase (GNAT) family protein</fullName>
    </submittedName>
</protein>
<dbReference type="STRING" id="1114924.SAMN05216258_10376"/>
<feature type="compositionally biased region" description="Pro residues" evidence="3">
    <location>
        <begin position="1"/>
        <end position="10"/>
    </location>
</feature>
<evidence type="ECO:0000259" key="4">
    <source>
        <dbReference type="PROSITE" id="PS51186"/>
    </source>
</evidence>
<dbReference type="InterPro" id="IPR050832">
    <property type="entry name" value="Bact_Acetyltransf"/>
</dbReference>
<gene>
    <name evidence="5" type="ORF">SAMN05216258_10376</name>
</gene>
<dbReference type="Gene3D" id="3.40.630.30">
    <property type="match status" value="1"/>
</dbReference>
<evidence type="ECO:0000256" key="2">
    <source>
        <dbReference type="ARBA" id="ARBA00023315"/>
    </source>
</evidence>
<reference evidence="5 6" key="1">
    <citation type="submission" date="2016-10" db="EMBL/GenBank/DDBJ databases">
        <authorList>
            <person name="de Groot N.N."/>
        </authorList>
    </citation>
    <scope>NUCLEOTIDE SEQUENCE [LARGE SCALE GENOMIC DNA]</scope>
    <source>
        <strain evidence="5 6">CGMCC 1.11030</strain>
    </source>
</reference>
<name>A0A1I3DYQ8_9RHOB</name>
<evidence type="ECO:0000256" key="1">
    <source>
        <dbReference type="ARBA" id="ARBA00022679"/>
    </source>
</evidence>